<evidence type="ECO:0000259" key="10">
    <source>
        <dbReference type="Pfam" id="PF02737"/>
    </source>
</evidence>
<dbReference type="Gene3D" id="1.10.1040.50">
    <property type="match status" value="1"/>
</dbReference>
<keyword evidence="4 11" id="KW-0560">Oxidoreductase</keyword>
<dbReference type="GO" id="GO:0006635">
    <property type="term" value="P:fatty acid beta-oxidation"/>
    <property type="evidence" value="ECO:0007669"/>
    <property type="project" value="UniProtKB-UniPathway"/>
</dbReference>
<dbReference type="PANTHER" id="PTHR43612:SF3">
    <property type="entry name" value="TRIFUNCTIONAL ENZYME SUBUNIT ALPHA, MITOCHONDRIAL"/>
    <property type="match status" value="1"/>
</dbReference>
<comment type="pathway">
    <text evidence="1">Lipid metabolism; fatty acid beta-oxidation.</text>
</comment>
<keyword evidence="5" id="KW-0520">NAD</keyword>
<dbReference type="FunFam" id="3.40.50.720:FF:000009">
    <property type="entry name" value="Fatty oxidation complex, alpha subunit"/>
    <property type="match status" value="1"/>
</dbReference>
<dbReference type="CDD" id="cd06558">
    <property type="entry name" value="crotonase-like"/>
    <property type="match status" value="1"/>
</dbReference>
<dbReference type="InterPro" id="IPR008927">
    <property type="entry name" value="6-PGluconate_DH-like_C_sf"/>
</dbReference>
<dbReference type="GO" id="GO:0008692">
    <property type="term" value="F:3-hydroxybutyryl-CoA epimerase activity"/>
    <property type="evidence" value="ECO:0007669"/>
    <property type="project" value="UniProtKB-EC"/>
</dbReference>
<sequence length="664" mass="73459">MANIFNLEKADNIGIVTFNVPDEAMNTWTEEAIMRFSEFLNVLEKEKDVIGYIFISGKPDNFFAGANLKMIEQMNDPASVKKGLDYFHDAFNRLSDFKVPTVAAINGVCAGGGLEFALVCTARIATDAKNTVIGLPECKVGIFPGAGGSQRLPRLIGYNAIELILKGTLLPAPKALETGIIDRIVPQDKDLLTEAKSFLREIAAGKAKLERPAHDFSQVKAVAEMARQNVLKVTKGREIPGPMFCIRAMEEGLNLPLSKALELEKKYFAQAALSNEAKGSINTFFIKTMTDKPRNMMTEGFTPKPLKKAAILGFGTMGRGIIIDILRNTQMPVLVKDFPDAHERGLAFVRKILEGMAEKKRLKSTVDDLMKRITTTSDYIAEFNEVDIVIEAVFESINVKKEAYESLCKVVRDDCIIASNTSSIPIGAMAKFVTLPERFGGTHFFSPVWIMELVEIIRGKRTSQDTIDNLLNFAASIRKRPIVCRDNPGFVVNALLFPYLYNSIEYLEKGNSIEKIDKAIVQFGMPVGPLRLIDEVGIDVLYKAFASMGITQETLKNIVESGRLGLKKSGKGMFLKDGSADPEVLPLISKREPAELTEKEIEMGLVTGMVIMANDLLNRKIVEDPRMIDVGMIWGTGFPPDKGGLLKWSDLIGLSKQLFGRNFY</sequence>
<dbReference type="Gene3D" id="3.90.226.10">
    <property type="entry name" value="2-enoyl-CoA Hydratase, Chain A, domain 1"/>
    <property type="match status" value="1"/>
</dbReference>
<organism evidence="11">
    <name type="scientific">hydrocarbon metagenome</name>
    <dbReference type="NCBI Taxonomy" id="938273"/>
    <lineage>
        <taxon>unclassified sequences</taxon>
        <taxon>metagenomes</taxon>
        <taxon>ecological metagenomes</taxon>
    </lineage>
</organism>
<comment type="similarity">
    <text evidence="2">In the central section; belongs to the 3-hydroxyacyl-CoA dehydrogenase family.</text>
</comment>
<keyword evidence="3" id="KW-0276">Fatty acid metabolism</keyword>
<keyword evidence="11" id="KW-0413">Isomerase</keyword>
<dbReference type="AlphaFoldDB" id="A0A0W8FMZ4"/>
<dbReference type="SUPFAM" id="SSF51735">
    <property type="entry name" value="NAD(P)-binding Rossmann-fold domains"/>
    <property type="match status" value="1"/>
</dbReference>
<accession>A0A0W8FMZ4</accession>
<reference evidence="11" key="1">
    <citation type="journal article" date="2015" name="Proc. Natl. Acad. Sci. U.S.A.">
        <title>Networks of energetic and metabolic interactions define dynamics in microbial communities.</title>
        <authorList>
            <person name="Embree M."/>
            <person name="Liu J.K."/>
            <person name="Al-Bassam M.M."/>
            <person name="Zengler K."/>
        </authorList>
    </citation>
    <scope>NUCLEOTIDE SEQUENCE</scope>
</reference>
<evidence type="ECO:0000256" key="5">
    <source>
        <dbReference type="ARBA" id="ARBA00023027"/>
    </source>
</evidence>
<evidence type="ECO:0000256" key="8">
    <source>
        <dbReference type="ARBA" id="ARBA00023268"/>
    </source>
</evidence>
<evidence type="ECO:0000256" key="3">
    <source>
        <dbReference type="ARBA" id="ARBA00022832"/>
    </source>
</evidence>
<dbReference type="InterPro" id="IPR036291">
    <property type="entry name" value="NAD(P)-bd_dom_sf"/>
</dbReference>
<dbReference type="EC" id="5.1.2.3" evidence="11"/>
<dbReference type="GO" id="GO:0016509">
    <property type="term" value="F:long-chain (3S)-3-hydroxyacyl-CoA dehydrogenase (NAD+) activity"/>
    <property type="evidence" value="ECO:0007669"/>
    <property type="project" value="TreeGrafter"/>
</dbReference>
<protein>
    <submittedName>
        <fullName evidence="11">Enoyl-coa hydratase</fullName>
        <ecNumber evidence="11">1.1.1.35</ecNumber>
        <ecNumber evidence="11">4.2.1.17</ecNumber>
        <ecNumber evidence="11">5.1.2.3</ecNumber>
        <ecNumber evidence="11">5.3.3.8</ecNumber>
    </submittedName>
</protein>
<keyword evidence="6" id="KW-0443">Lipid metabolism</keyword>
<dbReference type="EC" id="4.2.1.17" evidence="11"/>
<gene>
    <name evidence="11" type="ORF">ASZ90_007931</name>
</gene>
<evidence type="ECO:0000259" key="9">
    <source>
        <dbReference type="Pfam" id="PF00725"/>
    </source>
</evidence>
<evidence type="ECO:0000256" key="2">
    <source>
        <dbReference type="ARBA" id="ARBA00007005"/>
    </source>
</evidence>
<dbReference type="SUPFAM" id="SSF52096">
    <property type="entry name" value="ClpP/crotonase"/>
    <property type="match status" value="1"/>
</dbReference>
<dbReference type="EMBL" id="LNQE01000975">
    <property type="protein sequence ID" value="KUG22298.1"/>
    <property type="molecule type" value="Genomic_DNA"/>
</dbReference>
<keyword evidence="8" id="KW-0511">Multifunctional enzyme</keyword>
<dbReference type="GO" id="GO:0004165">
    <property type="term" value="F:delta(3)-delta(2)-enoyl-CoA isomerase activity"/>
    <property type="evidence" value="ECO:0007669"/>
    <property type="project" value="UniProtKB-EC"/>
</dbReference>
<evidence type="ECO:0000256" key="1">
    <source>
        <dbReference type="ARBA" id="ARBA00005005"/>
    </source>
</evidence>
<dbReference type="GO" id="GO:0070403">
    <property type="term" value="F:NAD+ binding"/>
    <property type="evidence" value="ECO:0007669"/>
    <property type="project" value="InterPro"/>
</dbReference>
<dbReference type="InterPro" id="IPR006176">
    <property type="entry name" value="3-OHacyl-CoA_DH_NAD-bd"/>
</dbReference>
<dbReference type="GO" id="GO:0004300">
    <property type="term" value="F:enoyl-CoA hydratase activity"/>
    <property type="evidence" value="ECO:0007669"/>
    <property type="project" value="UniProtKB-EC"/>
</dbReference>
<keyword evidence="7 11" id="KW-0456">Lyase</keyword>
<evidence type="ECO:0000256" key="7">
    <source>
        <dbReference type="ARBA" id="ARBA00023239"/>
    </source>
</evidence>
<evidence type="ECO:0000256" key="4">
    <source>
        <dbReference type="ARBA" id="ARBA00023002"/>
    </source>
</evidence>
<feature type="domain" description="3-hydroxyacyl-CoA dehydrogenase C-terminal" evidence="9">
    <location>
        <begin position="489"/>
        <end position="572"/>
    </location>
</feature>
<dbReference type="EC" id="1.1.1.35" evidence="11"/>
<dbReference type="InterPro" id="IPR006108">
    <property type="entry name" value="3HC_DH_C"/>
</dbReference>
<dbReference type="InterPro" id="IPR029045">
    <property type="entry name" value="ClpP/crotonase-like_dom_sf"/>
</dbReference>
<name>A0A0W8FMZ4_9ZZZZ</name>
<dbReference type="Pfam" id="PF00378">
    <property type="entry name" value="ECH_1"/>
    <property type="match status" value="1"/>
</dbReference>
<dbReference type="SUPFAM" id="SSF48179">
    <property type="entry name" value="6-phosphogluconate dehydrogenase C-terminal domain-like"/>
    <property type="match status" value="2"/>
</dbReference>
<dbReference type="Pfam" id="PF02737">
    <property type="entry name" value="3HCDH_N"/>
    <property type="match status" value="1"/>
</dbReference>
<dbReference type="InterPro" id="IPR050136">
    <property type="entry name" value="FA_oxidation_alpha_subunit"/>
</dbReference>
<evidence type="ECO:0000313" key="11">
    <source>
        <dbReference type="EMBL" id="KUG22298.1"/>
    </source>
</evidence>
<dbReference type="Gene3D" id="3.40.50.720">
    <property type="entry name" value="NAD(P)-binding Rossmann-like Domain"/>
    <property type="match status" value="1"/>
</dbReference>
<dbReference type="UniPathway" id="UPA00659"/>
<comment type="caution">
    <text evidence="11">The sequence shown here is derived from an EMBL/GenBank/DDBJ whole genome shotgun (WGS) entry which is preliminary data.</text>
</comment>
<dbReference type="InterPro" id="IPR001753">
    <property type="entry name" value="Enoyl-CoA_hydra/iso"/>
</dbReference>
<dbReference type="Pfam" id="PF00725">
    <property type="entry name" value="3HCDH"/>
    <property type="match status" value="1"/>
</dbReference>
<proteinExistence type="inferred from homology"/>
<dbReference type="EC" id="5.3.3.8" evidence="11"/>
<feature type="domain" description="3-hydroxyacyl-CoA dehydrogenase NAD binding" evidence="10">
    <location>
        <begin position="308"/>
        <end position="486"/>
    </location>
</feature>
<dbReference type="PANTHER" id="PTHR43612">
    <property type="entry name" value="TRIFUNCTIONAL ENZYME SUBUNIT ALPHA"/>
    <property type="match status" value="1"/>
</dbReference>
<evidence type="ECO:0000256" key="6">
    <source>
        <dbReference type="ARBA" id="ARBA00023098"/>
    </source>
</evidence>